<evidence type="ECO:0000313" key="3">
    <source>
        <dbReference type="Proteomes" id="UP001063350"/>
    </source>
</evidence>
<dbReference type="Proteomes" id="UP001063350">
    <property type="component" value="Chromosome"/>
</dbReference>
<organism evidence="2 3">
    <name type="scientific">Desulfolithobacter dissulfuricans</name>
    <dbReference type="NCBI Taxonomy" id="2795293"/>
    <lineage>
        <taxon>Bacteria</taxon>
        <taxon>Pseudomonadati</taxon>
        <taxon>Thermodesulfobacteriota</taxon>
        <taxon>Desulfobulbia</taxon>
        <taxon>Desulfobulbales</taxon>
        <taxon>Desulfobulbaceae</taxon>
        <taxon>Desulfolithobacter</taxon>
    </lineage>
</organism>
<dbReference type="EMBL" id="AP024233">
    <property type="protein sequence ID" value="BCO10639.1"/>
    <property type="molecule type" value="Genomic_DNA"/>
</dbReference>
<evidence type="ECO:0000313" key="2">
    <source>
        <dbReference type="EMBL" id="BCO10639.1"/>
    </source>
</evidence>
<sequence>MIFFTLILVFQLGYYFMVTSQCLYAKIERETLLPLLGYGFIPLILGGFMAVHLEAFISGAGRIVPNIQEWLGLQYSYENIRLISSDSTYVLKALTVIGGLLASLYATYRLTERTIAGSVLNIKPLMIPFSFLFTLAGLFLIMV</sequence>
<keyword evidence="1" id="KW-1133">Transmembrane helix</keyword>
<evidence type="ECO:0000256" key="1">
    <source>
        <dbReference type="SAM" id="Phobius"/>
    </source>
</evidence>
<name>A0A915XJ96_9BACT</name>
<feature type="transmembrane region" description="Helical" evidence="1">
    <location>
        <begin position="120"/>
        <end position="141"/>
    </location>
</feature>
<keyword evidence="1" id="KW-0812">Transmembrane</keyword>
<keyword evidence="1" id="KW-0472">Membrane</keyword>
<feature type="transmembrane region" description="Helical" evidence="1">
    <location>
        <begin position="89"/>
        <end position="108"/>
    </location>
</feature>
<dbReference type="KEGG" id="ddu:GF1_30150"/>
<proteinExistence type="predicted"/>
<dbReference type="AlphaFoldDB" id="A0A915XJ96"/>
<keyword evidence="3" id="KW-1185">Reference proteome</keyword>
<feature type="transmembrane region" description="Helical" evidence="1">
    <location>
        <begin position="35"/>
        <end position="57"/>
    </location>
</feature>
<gene>
    <name evidence="2" type="ORF">GF1_30150</name>
</gene>
<reference evidence="2" key="1">
    <citation type="submission" date="2020-12" db="EMBL/GenBank/DDBJ databases">
        <title>Desulfobium dissulfuricans gen. nov., sp. nov., a novel mesophilic, sulfate-reducing bacterium isolated from a deep-sea hydrothermal vent.</title>
        <authorList>
            <person name="Hashimoto Y."/>
            <person name="Tame A."/>
            <person name="Sawayama S."/>
            <person name="Miyazaki J."/>
            <person name="Takai K."/>
            <person name="Nakagawa S."/>
        </authorList>
    </citation>
    <scope>NUCLEOTIDE SEQUENCE</scope>
    <source>
        <strain evidence="2">GF1</strain>
    </source>
</reference>
<accession>A0A915XJ96</accession>
<protein>
    <submittedName>
        <fullName evidence="2">Uncharacterized protein</fullName>
    </submittedName>
</protein>